<dbReference type="Pfam" id="PF03411">
    <property type="entry name" value="Peptidase_M74"/>
    <property type="match status" value="1"/>
</dbReference>
<evidence type="ECO:0000256" key="4">
    <source>
        <dbReference type="ARBA" id="ARBA00022764"/>
    </source>
</evidence>
<dbReference type="SUPFAM" id="SSF55166">
    <property type="entry name" value="Hedgehog/DD-peptidase"/>
    <property type="match status" value="1"/>
</dbReference>
<dbReference type="GO" id="GO:0008237">
    <property type="term" value="F:metallopeptidase activity"/>
    <property type="evidence" value="ECO:0007669"/>
    <property type="project" value="UniProtKB-KW"/>
</dbReference>
<evidence type="ECO:0000313" key="10">
    <source>
        <dbReference type="Proteomes" id="UP001161389"/>
    </source>
</evidence>
<keyword evidence="3 8" id="KW-0732">Signal</keyword>
<proteinExistence type="predicted"/>
<evidence type="ECO:0000256" key="1">
    <source>
        <dbReference type="ARBA" id="ARBA00022670"/>
    </source>
</evidence>
<evidence type="ECO:0000256" key="3">
    <source>
        <dbReference type="ARBA" id="ARBA00022729"/>
    </source>
</evidence>
<dbReference type="Gene3D" id="3.30.1380.10">
    <property type="match status" value="1"/>
</dbReference>
<dbReference type="Proteomes" id="UP001161389">
    <property type="component" value="Unassembled WGS sequence"/>
</dbReference>
<keyword evidence="5" id="KW-0378">Hydrolase</keyword>
<keyword evidence="10" id="KW-1185">Reference proteome</keyword>
<dbReference type="AlphaFoldDB" id="A0AA37S7P6"/>
<keyword evidence="2" id="KW-0479">Metal-binding</keyword>
<dbReference type="GO" id="GO:0030288">
    <property type="term" value="C:outer membrane-bounded periplasmic space"/>
    <property type="evidence" value="ECO:0007669"/>
    <property type="project" value="InterPro"/>
</dbReference>
<organism evidence="9 10">
    <name type="scientific">Litoribrevibacter albus</name>
    <dbReference type="NCBI Taxonomy" id="1473156"/>
    <lineage>
        <taxon>Bacteria</taxon>
        <taxon>Pseudomonadati</taxon>
        <taxon>Pseudomonadota</taxon>
        <taxon>Gammaproteobacteria</taxon>
        <taxon>Oceanospirillales</taxon>
        <taxon>Oceanospirillaceae</taxon>
        <taxon>Litoribrevibacter</taxon>
    </lineage>
</organism>
<evidence type="ECO:0000313" key="9">
    <source>
        <dbReference type="EMBL" id="GLQ29599.1"/>
    </source>
</evidence>
<accession>A0AA37S7P6</accession>
<reference evidence="9" key="2">
    <citation type="submission" date="2023-01" db="EMBL/GenBank/DDBJ databases">
        <title>Draft genome sequence of Litoribrevibacter albus strain NBRC 110071.</title>
        <authorList>
            <person name="Sun Q."/>
            <person name="Mori K."/>
        </authorList>
    </citation>
    <scope>NUCLEOTIDE SEQUENCE</scope>
    <source>
        <strain evidence="9">NBRC 110071</strain>
    </source>
</reference>
<dbReference type="GO" id="GO:0046872">
    <property type="term" value="F:metal ion binding"/>
    <property type="evidence" value="ECO:0007669"/>
    <property type="project" value="UniProtKB-KW"/>
</dbReference>
<dbReference type="InterPro" id="IPR009045">
    <property type="entry name" value="Zn_M74/Hedgehog-like"/>
</dbReference>
<dbReference type="GO" id="GO:0006508">
    <property type="term" value="P:proteolysis"/>
    <property type="evidence" value="ECO:0007669"/>
    <property type="project" value="UniProtKB-KW"/>
</dbReference>
<sequence>MKNLLPFLLLFPLLASANTSTCYGTTSSGRLENGIQLPAEGNNFVGYSSIAKLVGRTYVHSSVRDIIVASYKDLETEQPNKVFKYAETGFEEGGPFKPHKTHQNGLSVDFMTPVINKDGESVHLPTNPLNKFGYSIEFDANDQFEGMRIDYEAIAAHIVALHKQARKRGYDLWRVIFDPKLQPNLFKTQYSNYLTTHIQFSKKPSWVRHDEHYHVDFKIPCK</sequence>
<dbReference type="GO" id="GO:0004252">
    <property type="term" value="F:serine-type endopeptidase activity"/>
    <property type="evidence" value="ECO:0007669"/>
    <property type="project" value="InterPro"/>
</dbReference>
<dbReference type="InterPro" id="IPR005073">
    <property type="entry name" value="Peptidase_M74"/>
</dbReference>
<name>A0AA37S7P6_9GAMM</name>
<evidence type="ECO:0000256" key="5">
    <source>
        <dbReference type="ARBA" id="ARBA00022801"/>
    </source>
</evidence>
<comment type="caution">
    <text evidence="9">The sequence shown here is derived from an EMBL/GenBank/DDBJ whole genome shotgun (WGS) entry which is preliminary data.</text>
</comment>
<gene>
    <name evidence="9" type="ORF">GCM10007876_00770</name>
</gene>
<protein>
    <recommendedName>
        <fullName evidence="11">Replication initiation protein</fullName>
    </recommendedName>
</protein>
<evidence type="ECO:0000256" key="6">
    <source>
        <dbReference type="ARBA" id="ARBA00022833"/>
    </source>
</evidence>
<feature type="chain" id="PRO_5041454137" description="Replication initiation protein" evidence="8">
    <location>
        <begin position="18"/>
        <end position="222"/>
    </location>
</feature>
<dbReference type="RefSeq" id="WP_284377435.1">
    <property type="nucleotide sequence ID" value="NZ_BSNM01000002.1"/>
</dbReference>
<keyword evidence="7" id="KW-0482">Metalloprotease</keyword>
<keyword evidence="6" id="KW-0862">Zinc</keyword>
<dbReference type="EMBL" id="BSNM01000002">
    <property type="protein sequence ID" value="GLQ29599.1"/>
    <property type="molecule type" value="Genomic_DNA"/>
</dbReference>
<evidence type="ECO:0008006" key="11">
    <source>
        <dbReference type="Google" id="ProtNLM"/>
    </source>
</evidence>
<evidence type="ECO:0000256" key="2">
    <source>
        <dbReference type="ARBA" id="ARBA00022723"/>
    </source>
</evidence>
<evidence type="ECO:0000256" key="8">
    <source>
        <dbReference type="SAM" id="SignalP"/>
    </source>
</evidence>
<keyword evidence="1" id="KW-0645">Protease</keyword>
<reference evidence="9" key="1">
    <citation type="journal article" date="2014" name="Int. J. Syst. Evol. Microbiol.">
        <title>Complete genome sequence of Corynebacterium casei LMG S-19264T (=DSM 44701T), isolated from a smear-ripened cheese.</title>
        <authorList>
            <consortium name="US DOE Joint Genome Institute (JGI-PGF)"/>
            <person name="Walter F."/>
            <person name="Albersmeier A."/>
            <person name="Kalinowski J."/>
            <person name="Ruckert C."/>
        </authorList>
    </citation>
    <scope>NUCLEOTIDE SEQUENCE</scope>
    <source>
        <strain evidence="9">NBRC 110071</strain>
    </source>
</reference>
<keyword evidence="4" id="KW-0574">Periplasm</keyword>
<feature type="signal peptide" evidence="8">
    <location>
        <begin position="1"/>
        <end position="17"/>
    </location>
</feature>
<evidence type="ECO:0000256" key="7">
    <source>
        <dbReference type="ARBA" id="ARBA00023049"/>
    </source>
</evidence>